<dbReference type="GO" id="GO:0016020">
    <property type="term" value="C:membrane"/>
    <property type="evidence" value="ECO:0007669"/>
    <property type="project" value="TreeGrafter"/>
</dbReference>
<protein>
    <submittedName>
        <fullName evidence="2">Alpha/beta hydrolase</fullName>
    </submittedName>
</protein>
<evidence type="ECO:0000313" key="2">
    <source>
        <dbReference type="EMBL" id="MBK6007529.1"/>
    </source>
</evidence>
<dbReference type="Proteomes" id="UP000630528">
    <property type="component" value="Unassembled WGS sequence"/>
</dbReference>
<dbReference type="PRINTS" id="PR00111">
    <property type="entry name" value="ABHYDROLASE"/>
</dbReference>
<reference evidence="2" key="2">
    <citation type="submission" date="2021-01" db="EMBL/GenBank/DDBJ databases">
        <authorList>
            <person name="Kang M."/>
        </authorList>
    </citation>
    <scope>NUCLEOTIDE SEQUENCE</scope>
    <source>
        <strain evidence="2">KACC 17527</strain>
    </source>
</reference>
<dbReference type="SUPFAM" id="SSF53474">
    <property type="entry name" value="alpha/beta-Hydrolases"/>
    <property type="match status" value="1"/>
</dbReference>
<dbReference type="GO" id="GO:0016787">
    <property type="term" value="F:hydrolase activity"/>
    <property type="evidence" value="ECO:0007669"/>
    <property type="project" value="UniProtKB-KW"/>
</dbReference>
<organism evidence="2 3">
    <name type="scientific">Ramlibacter ginsenosidimutans</name>
    <dbReference type="NCBI Taxonomy" id="502333"/>
    <lineage>
        <taxon>Bacteria</taxon>
        <taxon>Pseudomonadati</taxon>
        <taxon>Pseudomonadota</taxon>
        <taxon>Betaproteobacteria</taxon>
        <taxon>Burkholderiales</taxon>
        <taxon>Comamonadaceae</taxon>
        <taxon>Ramlibacter</taxon>
    </lineage>
</organism>
<comment type="caution">
    <text evidence="2">The sequence shown here is derived from an EMBL/GenBank/DDBJ whole genome shotgun (WGS) entry which is preliminary data.</text>
</comment>
<proteinExistence type="predicted"/>
<dbReference type="PANTHER" id="PTHR43798">
    <property type="entry name" value="MONOACYLGLYCEROL LIPASE"/>
    <property type="match status" value="1"/>
</dbReference>
<dbReference type="RefSeq" id="WP_201173166.1">
    <property type="nucleotide sequence ID" value="NZ_JAEPWM010000006.1"/>
</dbReference>
<feature type="domain" description="AB hydrolase-1" evidence="1">
    <location>
        <begin position="34"/>
        <end position="209"/>
    </location>
</feature>
<reference evidence="2" key="1">
    <citation type="journal article" date="2012" name="J. Microbiol. Biotechnol.">
        <title>Ramlibacter ginsenosidimutans sp. nov., with ginsenoside-converting activity.</title>
        <authorList>
            <person name="Wang L."/>
            <person name="An D.S."/>
            <person name="Kim S.G."/>
            <person name="Jin F.X."/>
            <person name="Kim S.C."/>
            <person name="Lee S.T."/>
            <person name="Im W.T."/>
        </authorList>
    </citation>
    <scope>NUCLEOTIDE SEQUENCE</scope>
    <source>
        <strain evidence="2">KACC 17527</strain>
    </source>
</reference>
<dbReference type="InterPro" id="IPR000073">
    <property type="entry name" value="AB_hydrolase_1"/>
</dbReference>
<dbReference type="Pfam" id="PF00561">
    <property type="entry name" value="Abhydrolase_1"/>
    <property type="match status" value="1"/>
</dbReference>
<dbReference type="PANTHER" id="PTHR43798:SF33">
    <property type="entry name" value="HYDROLASE, PUTATIVE (AFU_ORTHOLOGUE AFUA_2G14860)-RELATED"/>
    <property type="match status" value="1"/>
</dbReference>
<dbReference type="InterPro" id="IPR050266">
    <property type="entry name" value="AB_hydrolase_sf"/>
</dbReference>
<dbReference type="AlphaFoldDB" id="A0A934TU02"/>
<name>A0A934TU02_9BURK</name>
<dbReference type="Gene3D" id="3.40.50.1820">
    <property type="entry name" value="alpha/beta hydrolase"/>
    <property type="match status" value="1"/>
</dbReference>
<evidence type="ECO:0000259" key="1">
    <source>
        <dbReference type="Pfam" id="PF00561"/>
    </source>
</evidence>
<dbReference type="InterPro" id="IPR029058">
    <property type="entry name" value="AB_hydrolase_fold"/>
</dbReference>
<sequence>MTPRGQPAVIRRAYADLPHGQVHYAECGARDAQVVLLLHQTPRSWAEYREVLPLLGQRYRAIAMDTAGFGASDPPAGPASIEAWAGVAAQFLGRLGIAQADVVGHHTGGVIAIELAARHGALVRSLVLSSTPYTDPEFRRLRAERPPIDAVEASEDGSHLAALWRKRQGFYPPGRPELLQAFVRDALQVSGDVEGGHRAVASYRMEERIAAVTQPVLVIRAGADPFAAPHAAHWLQLLPQAQLADLPEGMVPLPDQLPDAFAQAVLRFLEAQP</sequence>
<evidence type="ECO:0000313" key="3">
    <source>
        <dbReference type="Proteomes" id="UP000630528"/>
    </source>
</evidence>
<keyword evidence="3" id="KW-1185">Reference proteome</keyword>
<dbReference type="EMBL" id="JAEPWM010000006">
    <property type="protein sequence ID" value="MBK6007529.1"/>
    <property type="molecule type" value="Genomic_DNA"/>
</dbReference>
<gene>
    <name evidence="2" type="ORF">JJB11_15630</name>
</gene>
<keyword evidence="2" id="KW-0378">Hydrolase</keyword>
<accession>A0A934TU02</accession>